<sequence length="142" mass="14696">MQRIMTSTALVFAGALLLAGCASNSGDGGSTAAAGDCETIRVEVRNISNGAQNTLASTNDPAEIESYLEELSERVDALSEDATDEKVSDALEALDERIDAAADFAATLPADPEAERDADAIAEQQSGIQEASVKVTEVCTAE</sequence>
<name>A0AAU7W8I9_9MICO</name>
<feature type="chain" id="PRO_5043784099" description="Secreted protein" evidence="1">
    <location>
        <begin position="26"/>
        <end position="142"/>
    </location>
</feature>
<dbReference type="EMBL" id="CP158374">
    <property type="protein sequence ID" value="XBX82028.1"/>
    <property type="molecule type" value="Genomic_DNA"/>
</dbReference>
<evidence type="ECO:0000313" key="2">
    <source>
        <dbReference type="EMBL" id="XBX82028.1"/>
    </source>
</evidence>
<dbReference type="AlphaFoldDB" id="A0AAU7W8I9"/>
<evidence type="ECO:0000256" key="1">
    <source>
        <dbReference type="SAM" id="SignalP"/>
    </source>
</evidence>
<gene>
    <name evidence="2" type="ORF">ABIQ69_15635</name>
</gene>
<feature type="signal peptide" evidence="1">
    <location>
        <begin position="1"/>
        <end position="25"/>
    </location>
</feature>
<keyword evidence="1" id="KW-0732">Signal</keyword>
<evidence type="ECO:0008006" key="3">
    <source>
        <dbReference type="Google" id="ProtNLM"/>
    </source>
</evidence>
<organism evidence="2">
    <name type="scientific">Agromyces sp. G08B096</name>
    <dbReference type="NCBI Taxonomy" id="3156399"/>
    <lineage>
        <taxon>Bacteria</taxon>
        <taxon>Bacillati</taxon>
        <taxon>Actinomycetota</taxon>
        <taxon>Actinomycetes</taxon>
        <taxon>Micrococcales</taxon>
        <taxon>Microbacteriaceae</taxon>
        <taxon>Agromyces</taxon>
    </lineage>
</organism>
<dbReference type="RefSeq" id="WP_350348049.1">
    <property type="nucleotide sequence ID" value="NZ_CP158374.1"/>
</dbReference>
<accession>A0AAU7W8I9</accession>
<dbReference type="PROSITE" id="PS51257">
    <property type="entry name" value="PROKAR_LIPOPROTEIN"/>
    <property type="match status" value="1"/>
</dbReference>
<proteinExistence type="predicted"/>
<protein>
    <recommendedName>
        <fullName evidence="3">Secreted protein</fullName>
    </recommendedName>
</protein>
<reference evidence="2" key="1">
    <citation type="submission" date="2024-05" db="EMBL/GenBank/DDBJ databases">
        <authorList>
            <person name="Yu L."/>
        </authorList>
    </citation>
    <scope>NUCLEOTIDE SEQUENCE</scope>
    <source>
        <strain evidence="2">G08B096</strain>
    </source>
</reference>